<organism evidence="8 9">
    <name type="scientific">Quercus lobata</name>
    <name type="common">Valley oak</name>
    <dbReference type="NCBI Taxonomy" id="97700"/>
    <lineage>
        <taxon>Eukaryota</taxon>
        <taxon>Viridiplantae</taxon>
        <taxon>Streptophyta</taxon>
        <taxon>Embryophyta</taxon>
        <taxon>Tracheophyta</taxon>
        <taxon>Spermatophyta</taxon>
        <taxon>Magnoliopsida</taxon>
        <taxon>eudicotyledons</taxon>
        <taxon>Gunneridae</taxon>
        <taxon>Pentapetalae</taxon>
        <taxon>rosids</taxon>
        <taxon>fabids</taxon>
        <taxon>Fagales</taxon>
        <taxon>Fagaceae</taxon>
        <taxon>Quercus</taxon>
    </lineage>
</organism>
<dbReference type="InterPro" id="IPR043129">
    <property type="entry name" value="ATPase_NBD"/>
</dbReference>
<dbReference type="InterPro" id="IPR022673">
    <property type="entry name" value="Hexokinase_C"/>
</dbReference>
<dbReference type="InterPro" id="IPR040183">
    <property type="entry name" value="THUMPD1-like"/>
</dbReference>
<dbReference type="EnsemblPlants" id="QL01p018141:mrna">
    <property type="protein sequence ID" value="QL01p018141:mrna"/>
    <property type="gene ID" value="QL01p018141"/>
</dbReference>
<dbReference type="GO" id="GO:0001678">
    <property type="term" value="P:intracellular glucose homeostasis"/>
    <property type="evidence" value="ECO:0007669"/>
    <property type="project" value="InterPro"/>
</dbReference>
<dbReference type="Gene3D" id="3.40.367.20">
    <property type="match status" value="3"/>
</dbReference>
<dbReference type="GO" id="GO:0019318">
    <property type="term" value="P:hexose metabolic process"/>
    <property type="evidence" value="ECO:0007669"/>
    <property type="project" value="UniProtKB-UniPathway"/>
</dbReference>
<reference evidence="8 9" key="1">
    <citation type="journal article" date="2016" name="G3 (Bethesda)">
        <title>First Draft Assembly and Annotation of the Genome of a California Endemic Oak Quercus lobata Nee (Fagaceae).</title>
        <authorList>
            <person name="Sork V.L."/>
            <person name="Fitz-Gibbon S.T."/>
            <person name="Puiu D."/>
            <person name="Crepeau M."/>
            <person name="Gugger P.F."/>
            <person name="Sherman R."/>
            <person name="Stevens K."/>
            <person name="Langley C.H."/>
            <person name="Pellegrini M."/>
            <person name="Salzberg S.L."/>
        </authorList>
    </citation>
    <scope>NUCLEOTIDE SEQUENCE [LARGE SCALE GENOMIC DNA]</scope>
    <source>
        <strain evidence="8 9">cv. SW786</strain>
    </source>
</reference>
<feature type="region of interest" description="Disordered" evidence="6">
    <location>
        <begin position="1"/>
        <end position="41"/>
    </location>
</feature>
<dbReference type="EMBL" id="LRBV02000001">
    <property type="status" value="NOT_ANNOTATED_CDS"/>
    <property type="molecule type" value="Genomic_DNA"/>
</dbReference>
<evidence type="ECO:0000256" key="1">
    <source>
        <dbReference type="ARBA" id="ARBA00004921"/>
    </source>
</evidence>
<dbReference type="InParanoid" id="A0A7N2QXE6"/>
<dbReference type="PROSITE" id="PS51748">
    <property type="entry name" value="HEXOKINASE_2"/>
    <property type="match status" value="1"/>
</dbReference>
<dbReference type="PRINTS" id="PR00475">
    <property type="entry name" value="HEXOKINASE"/>
</dbReference>
<evidence type="ECO:0000256" key="6">
    <source>
        <dbReference type="SAM" id="MobiDB-lite"/>
    </source>
</evidence>
<dbReference type="Gene3D" id="3.30.2300.10">
    <property type="entry name" value="THUMP superfamily"/>
    <property type="match status" value="1"/>
</dbReference>
<dbReference type="GO" id="GO:0006096">
    <property type="term" value="P:glycolytic process"/>
    <property type="evidence" value="ECO:0007669"/>
    <property type="project" value="UniProtKB-KW"/>
</dbReference>
<sequence>MGTENKSKSHTNDNRGNNSRKRKPRYLPHNKAVKKKGSYPLRPGVQGFFITCDGGRERQASHEAINVIDSFYEELVHAKDSGVKLAELPNKPSNKKIKFSYSDSSSSDDDDDEEDEEEEDDKSDTRGDDTASHKSDTHGDDTASHKDVINQESNPQDAINQESDPHTKDDVNRGNQTEEKDNDNDGDGKNDENQPDNDNNGDGKNHENQPKETEEPPTKKQCVETVATKSVIHAKVEEKSIDKLIEAELEELGDKNKRRFFKLDTSCNGVVFIQMRKRDGEPSPINIVQHMMTSLASTRKHMSRFILRILPIEVACYASEEEISRAIKPLVAEYFPVETQNPQKFAVLYEAHANSGIDRMKIINAVAKSIPGPHKVDLKNPDKSIVVEIVKVNDTVGTLALGHYHDPDTIAAVIIGTGTNACYLERTDAIIRCQGVLTTWRHVDSSLFASGFQHGMGKFLIPDVPLKVRKLVVKVCDVVSRRATRLAAAGIVGILEKIGRDGSGGITGGRSRSDIKMKRIVVAIEGGLYTSYTMFTEYLHEAMIEILGEEAAQHVILMVTEDGSGVGAALLAATHFPYLLVNDTVGTLALGHYHDPDTIAAVIIGTGTNACYLERTDAIIRCQGVFNMEWGNFWSSHLPRTSYDIELDVQMIRVENHVYDELGTSCIDASPCLELEERLPLSSCITTSCVPSMEFLEWICISSILGEGSKTLGLATTCTFGRDGNGAGRGEAEGWGLRSRPIWFCLTPSPPRPASHDGEYFLTPSPPFGAPRSPVSPRKTLLFVNLSYN</sequence>
<dbReference type="PANTHER" id="PTHR13452">
    <property type="entry name" value="THUMP DOMAIN CONTAINING PROTEIN 1-RELATED"/>
    <property type="match status" value="1"/>
</dbReference>
<evidence type="ECO:0000256" key="2">
    <source>
        <dbReference type="ARBA" id="ARBA00005028"/>
    </source>
</evidence>
<feature type="compositionally biased region" description="Basic and acidic residues" evidence="6">
    <location>
        <begin position="163"/>
        <end position="179"/>
    </location>
</feature>
<dbReference type="Pfam" id="PF03727">
    <property type="entry name" value="Hexokinase_2"/>
    <property type="match status" value="2"/>
</dbReference>
<dbReference type="SMART" id="SM00981">
    <property type="entry name" value="THUMP"/>
    <property type="match status" value="1"/>
</dbReference>
<feature type="compositionally biased region" description="Basic and acidic residues" evidence="6">
    <location>
        <begin position="1"/>
        <end position="13"/>
    </location>
</feature>
<comment type="pathway">
    <text evidence="1">Carbohydrate degradation.</text>
</comment>
<dbReference type="AlphaFoldDB" id="A0A7N2QXE6"/>
<evidence type="ECO:0000256" key="3">
    <source>
        <dbReference type="ARBA" id="ARBA00012324"/>
    </source>
</evidence>
<dbReference type="PROSITE" id="PS51165">
    <property type="entry name" value="THUMP"/>
    <property type="match status" value="1"/>
</dbReference>
<reference evidence="8" key="2">
    <citation type="submission" date="2021-01" db="UniProtKB">
        <authorList>
            <consortium name="EnsemblPlants"/>
        </authorList>
    </citation>
    <scope>IDENTIFICATION</scope>
</reference>
<dbReference type="GO" id="GO:0003723">
    <property type="term" value="F:RNA binding"/>
    <property type="evidence" value="ECO:0007669"/>
    <property type="project" value="UniProtKB-UniRule"/>
</dbReference>
<dbReference type="FunFam" id="3.30.2300.10:FF:000001">
    <property type="entry name" value="THUMP domain-containing protein 1"/>
    <property type="match status" value="1"/>
</dbReference>
<evidence type="ECO:0000256" key="5">
    <source>
        <dbReference type="PROSITE-ProRule" id="PRU00529"/>
    </source>
</evidence>
<dbReference type="Pfam" id="PF02926">
    <property type="entry name" value="THUMP"/>
    <property type="match status" value="1"/>
</dbReference>
<evidence type="ECO:0000313" key="9">
    <source>
        <dbReference type="Proteomes" id="UP000594261"/>
    </source>
</evidence>
<dbReference type="UniPathway" id="UPA00242"/>
<dbReference type="EC" id="2.7.1.1" evidence="3"/>
<dbReference type="PANTHER" id="PTHR13452:SF10">
    <property type="entry name" value="THUMP DOMAIN-CONTAINING PROTEIN 1"/>
    <property type="match status" value="1"/>
</dbReference>
<accession>A0A7N2QXE6</accession>
<feature type="compositionally biased region" description="Acidic residues" evidence="6">
    <location>
        <begin position="106"/>
        <end position="122"/>
    </location>
</feature>
<evidence type="ECO:0000313" key="8">
    <source>
        <dbReference type="EnsemblPlants" id="QL01p018141:mrna"/>
    </source>
</evidence>
<comment type="pathway">
    <text evidence="2">Carbohydrate metabolism; hexose metabolism.</text>
</comment>
<dbReference type="InterPro" id="IPR001312">
    <property type="entry name" value="Hexokinase"/>
</dbReference>
<dbReference type="GO" id="GO:0006400">
    <property type="term" value="P:tRNA modification"/>
    <property type="evidence" value="ECO:0007669"/>
    <property type="project" value="InterPro"/>
</dbReference>
<feature type="compositionally biased region" description="Polar residues" evidence="6">
    <location>
        <begin position="150"/>
        <end position="162"/>
    </location>
</feature>
<feature type="compositionally biased region" description="Basic and acidic residues" evidence="6">
    <location>
        <begin position="201"/>
        <end position="222"/>
    </location>
</feature>
<feature type="domain" description="THUMP" evidence="7">
    <location>
        <begin position="294"/>
        <end position="400"/>
    </location>
</feature>
<feature type="region of interest" description="Disordered" evidence="6">
    <location>
        <begin position="86"/>
        <end position="222"/>
    </location>
</feature>
<dbReference type="CDD" id="cd11717">
    <property type="entry name" value="THUMP_THUMPD1_like"/>
    <property type="match status" value="1"/>
</dbReference>
<dbReference type="SUPFAM" id="SSF53067">
    <property type="entry name" value="Actin-like ATPase domain"/>
    <property type="match status" value="2"/>
</dbReference>
<dbReference type="InterPro" id="IPR004114">
    <property type="entry name" value="THUMP_dom"/>
</dbReference>
<dbReference type="Gramene" id="QL01p018141:mrna">
    <property type="protein sequence ID" value="QL01p018141:mrna"/>
    <property type="gene ID" value="QL01p018141"/>
</dbReference>
<dbReference type="SUPFAM" id="SSF143437">
    <property type="entry name" value="THUMP domain-like"/>
    <property type="match status" value="1"/>
</dbReference>
<keyword evidence="4" id="KW-0324">Glycolysis</keyword>
<evidence type="ECO:0000256" key="4">
    <source>
        <dbReference type="ARBA" id="ARBA00023152"/>
    </source>
</evidence>
<evidence type="ECO:0000259" key="7">
    <source>
        <dbReference type="PROSITE" id="PS51165"/>
    </source>
</evidence>
<feature type="compositionally biased region" description="Basic and acidic residues" evidence="6">
    <location>
        <begin position="123"/>
        <end position="149"/>
    </location>
</feature>
<dbReference type="Proteomes" id="UP000594261">
    <property type="component" value="Chromosome 1"/>
</dbReference>
<feature type="compositionally biased region" description="Basic residues" evidence="6">
    <location>
        <begin position="18"/>
        <end position="37"/>
    </location>
</feature>
<proteinExistence type="predicted"/>
<dbReference type="GO" id="GO:0004396">
    <property type="term" value="F:hexokinase activity"/>
    <property type="evidence" value="ECO:0007669"/>
    <property type="project" value="UniProtKB-EC"/>
</dbReference>
<dbReference type="GO" id="GO:0005524">
    <property type="term" value="F:ATP binding"/>
    <property type="evidence" value="ECO:0007669"/>
    <property type="project" value="InterPro"/>
</dbReference>
<keyword evidence="9" id="KW-1185">Reference proteome</keyword>
<name>A0A7N2QXE6_QUELO</name>
<keyword evidence="5" id="KW-0694">RNA-binding</keyword>
<protein>
    <recommendedName>
        <fullName evidence="3">hexokinase</fullName>
        <ecNumber evidence="3">2.7.1.1</ecNumber>
    </recommendedName>
</protein>
<dbReference type="GO" id="GO:0005536">
    <property type="term" value="F:D-glucose binding"/>
    <property type="evidence" value="ECO:0007669"/>
    <property type="project" value="InterPro"/>
</dbReference>